<keyword evidence="4 6" id="KW-1133">Transmembrane helix</keyword>
<dbReference type="EMBL" id="LWBP01000186">
    <property type="protein sequence ID" value="OQP58887.1"/>
    <property type="molecule type" value="Genomic_DNA"/>
</dbReference>
<dbReference type="Pfam" id="PF02687">
    <property type="entry name" value="FtsX"/>
    <property type="match status" value="2"/>
</dbReference>
<dbReference type="RefSeq" id="WP_081164777.1">
    <property type="nucleotide sequence ID" value="NZ_LWBP01000186.1"/>
</dbReference>
<name>A0A1V9FKR7_9BACT</name>
<gene>
    <name evidence="9" type="ORF">A4R26_22160</name>
</gene>
<dbReference type="InterPro" id="IPR050250">
    <property type="entry name" value="Macrolide_Exporter_MacB"/>
</dbReference>
<feature type="transmembrane region" description="Helical" evidence="6">
    <location>
        <begin position="302"/>
        <end position="324"/>
    </location>
</feature>
<comment type="caution">
    <text evidence="9">The sequence shown here is derived from an EMBL/GenBank/DDBJ whole genome shotgun (WGS) entry which is preliminary data.</text>
</comment>
<sequence>MFKNYLRIAIRQLSKQKMYAAVKIGGFALSIAACLLIALYIKDELSYDRNWAYADRIYRITNEFNDNGKIETGTSWPAPMAKVLKEDYPEVEKAGRFLDAPLFSGAGSNQIRRAEATQNTYEKGFCYADPDMLEILQPTMVYGNRKNALSEPHTMVISKSKADKYFPNENPVGKIMFLNDDVKKPYTIGGVIQDFPITSHVHYDFLLTLKGHQLWEGEQLTWMASNYNTYVLLKPGTDPAQFQNKLKDILIKYYVPALKRDGDKLADELIQKAKVLIQPVTDIHLYSANIDDDNIEKSDIKFVWLFGAIAVFILIIACINFINLSTAKSANRAKEVGLRKVVGSLRSSLIKQFLTESILYSVLSFIAGLGIAVLALPYFNTLAAKHMSIPWTAWWLLPLMIVAAVIIGVFAGLYPSFYLSSFKPINVLKGQLIPGKKNSLLRNGLVVFQFTTSICLIIGTIVVYNQTKYILNKKVGFDKDQVLLIQGTNTLAGKKEAFKNELLSSSGVKNVSVSDYLPIAGTKRDGNTFYNEGKKKEDVGVFAQKWATDYSYLNTMGMHLLQGRYFSKEIASDGEATVINQTMAAKLGLKDPIGKRIENGWQKFTVIGVVEDFNFESMKQGVTPLCLVLGNNNSSIISVKMSGADVKAVIGHISSVWKKFSPNQSFRYTFLDESFANMYADVQRTGSIFAVFALLSVIIACLGLFALSAFIIEQRTKEIGIRKVLGATVSGITTMLSMNFVKLVVLSIIIATPVAYWGMTKWLQDFAFRISITWWMMAIAGFVAIIIALFTVCFHSIKAALTNPVKSIRTE</sequence>
<feature type="domain" description="MacB-like periplasmic core" evidence="8">
    <location>
        <begin position="25"/>
        <end position="248"/>
    </location>
</feature>
<evidence type="ECO:0000313" key="10">
    <source>
        <dbReference type="Proteomes" id="UP000192276"/>
    </source>
</evidence>
<dbReference type="AlphaFoldDB" id="A0A1V9FKR7"/>
<evidence type="ECO:0000256" key="5">
    <source>
        <dbReference type="ARBA" id="ARBA00023136"/>
    </source>
</evidence>
<dbReference type="PANTHER" id="PTHR30572:SF18">
    <property type="entry name" value="ABC-TYPE MACROLIDE FAMILY EXPORT SYSTEM PERMEASE COMPONENT 2"/>
    <property type="match status" value="1"/>
</dbReference>
<feature type="domain" description="ABC3 transporter permease C-terminal" evidence="7">
    <location>
        <begin position="691"/>
        <end position="802"/>
    </location>
</feature>
<feature type="transmembrane region" description="Helical" evidence="6">
    <location>
        <begin position="20"/>
        <end position="41"/>
    </location>
</feature>
<dbReference type="GO" id="GO:0005886">
    <property type="term" value="C:plasma membrane"/>
    <property type="evidence" value="ECO:0007669"/>
    <property type="project" value="UniProtKB-SubCell"/>
</dbReference>
<evidence type="ECO:0000313" key="9">
    <source>
        <dbReference type="EMBL" id="OQP58887.1"/>
    </source>
</evidence>
<evidence type="ECO:0000256" key="2">
    <source>
        <dbReference type="ARBA" id="ARBA00022475"/>
    </source>
</evidence>
<dbReference type="PANTHER" id="PTHR30572">
    <property type="entry name" value="MEMBRANE COMPONENT OF TRANSPORTER-RELATED"/>
    <property type="match status" value="1"/>
</dbReference>
<feature type="domain" description="ABC3 transporter permease C-terminal" evidence="7">
    <location>
        <begin position="308"/>
        <end position="422"/>
    </location>
</feature>
<keyword evidence="5 6" id="KW-0472">Membrane</keyword>
<dbReference type="Proteomes" id="UP000192276">
    <property type="component" value="Unassembled WGS sequence"/>
</dbReference>
<feature type="domain" description="MacB-like periplasmic core" evidence="8">
    <location>
        <begin position="479"/>
        <end position="625"/>
    </location>
</feature>
<dbReference type="GO" id="GO:0022857">
    <property type="term" value="F:transmembrane transporter activity"/>
    <property type="evidence" value="ECO:0007669"/>
    <property type="project" value="TreeGrafter"/>
</dbReference>
<dbReference type="Pfam" id="PF12704">
    <property type="entry name" value="MacB_PCD"/>
    <property type="match status" value="2"/>
</dbReference>
<dbReference type="InterPro" id="IPR025857">
    <property type="entry name" value="MacB_PCD"/>
</dbReference>
<evidence type="ECO:0008006" key="11">
    <source>
        <dbReference type="Google" id="ProtNLM"/>
    </source>
</evidence>
<comment type="subcellular location">
    <subcellularLocation>
        <location evidence="1">Cell membrane</location>
        <topology evidence="1">Multi-pass membrane protein</topology>
    </subcellularLocation>
</comment>
<evidence type="ECO:0000256" key="6">
    <source>
        <dbReference type="SAM" id="Phobius"/>
    </source>
</evidence>
<reference evidence="10" key="1">
    <citation type="submission" date="2016-04" db="EMBL/GenBank/DDBJ databases">
        <authorList>
            <person name="Chen L."/>
            <person name="Zhuang W."/>
            <person name="Wang G."/>
        </authorList>
    </citation>
    <scope>NUCLEOTIDE SEQUENCE [LARGE SCALE GENOMIC DNA]</scope>
    <source>
        <strain evidence="10">208</strain>
    </source>
</reference>
<evidence type="ECO:0000256" key="4">
    <source>
        <dbReference type="ARBA" id="ARBA00022989"/>
    </source>
</evidence>
<keyword evidence="10" id="KW-1185">Reference proteome</keyword>
<evidence type="ECO:0000256" key="3">
    <source>
        <dbReference type="ARBA" id="ARBA00022692"/>
    </source>
</evidence>
<organism evidence="9 10">
    <name type="scientific">Niastella populi</name>
    <dbReference type="NCBI Taxonomy" id="550983"/>
    <lineage>
        <taxon>Bacteria</taxon>
        <taxon>Pseudomonadati</taxon>
        <taxon>Bacteroidota</taxon>
        <taxon>Chitinophagia</taxon>
        <taxon>Chitinophagales</taxon>
        <taxon>Chitinophagaceae</taxon>
        <taxon>Niastella</taxon>
    </lineage>
</organism>
<accession>A0A1V9FKR7</accession>
<feature type="transmembrane region" description="Helical" evidence="6">
    <location>
        <begin position="358"/>
        <end position="379"/>
    </location>
</feature>
<proteinExistence type="predicted"/>
<evidence type="ECO:0000256" key="1">
    <source>
        <dbReference type="ARBA" id="ARBA00004651"/>
    </source>
</evidence>
<feature type="transmembrane region" description="Helical" evidence="6">
    <location>
        <begin position="772"/>
        <end position="797"/>
    </location>
</feature>
<dbReference type="STRING" id="550983.A4R26_22160"/>
<dbReference type="OrthoDB" id="5933722at2"/>
<keyword evidence="2" id="KW-1003">Cell membrane</keyword>
<dbReference type="PROSITE" id="PS51257">
    <property type="entry name" value="PROKAR_LIPOPROTEIN"/>
    <property type="match status" value="1"/>
</dbReference>
<protein>
    <recommendedName>
        <fullName evidence="11">ABC transporter permease</fullName>
    </recommendedName>
</protein>
<keyword evidence="3 6" id="KW-0812">Transmembrane</keyword>
<feature type="transmembrane region" description="Helical" evidence="6">
    <location>
        <begin position="440"/>
        <end position="464"/>
    </location>
</feature>
<feature type="transmembrane region" description="Helical" evidence="6">
    <location>
        <begin position="724"/>
        <end position="752"/>
    </location>
</feature>
<dbReference type="InterPro" id="IPR003838">
    <property type="entry name" value="ABC3_permease_C"/>
</dbReference>
<evidence type="ECO:0000259" key="8">
    <source>
        <dbReference type="Pfam" id="PF12704"/>
    </source>
</evidence>
<feature type="transmembrane region" description="Helical" evidence="6">
    <location>
        <begin position="391"/>
        <end position="419"/>
    </location>
</feature>
<feature type="transmembrane region" description="Helical" evidence="6">
    <location>
        <begin position="688"/>
        <end position="712"/>
    </location>
</feature>
<evidence type="ECO:0000259" key="7">
    <source>
        <dbReference type="Pfam" id="PF02687"/>
    </source>
</evidence>